<proteinExistence type="predicted"/>
<protein>
    <submittedName>
        <fullName evidence="1">Uncharacterized protein</fullName>
    </submittedName>
</protein>
<accession>A0A4V3VL27</accession>
<dbReference type="AlphaFoldDB" id="A0A4V3VL27"/>
<dbReference type="Proteomes" id="UP000318864">
    <property type="component" value="Unassembled WGS sequence"/>
</dbReference>
<dbReference type="RefSeq" id="WP_141465564.1">
    <property type="nucleotide sequence ID" value="NZ_RBZW01000048.1"/>
</dbReference>
<evidence type="ECO:0000313" key="1">
    <source>
        <dbReference type="EMBL" id="THE63987.1"/>
    </source>
</evidence>
<dbReference type="OrthoDB" id="169065at2157"/>
<comment type="caution">
    <text evidence="1">The sequence shown here is derived from an EMBL/GenBank/DDBJ whole genome shotgun (WGS) entry which is preliminary data.</text>
</comment>
<evidence type="ECO:0000313" key="2">
    <source>
        <dbReference type="Proteomes" id="UP000318864"/>
    </source>
</evidence>
<keyword evidence="2" id="KW-1185">Reference proteome</keyword>
<name>A0A4V3VL27_9EURY</name>
<dbReference type="EMBL" id="RBZW01000048">
    <property type="protein sequence ID" value="THE63987.1"/>
    <property type="molecule type" value="Genomic_DNA"/>
</dbReference>
<gene>
    <name evidence="1" type="ORF">D8Y22_15340</name>
</gene>
<organism evidence="1 2">
    <name type="scientific">Salinadaptatus halalkaliphilus</name>
    <dbReference type="NCBI Taxonomy" id="2419781"/>
    <lineage>
        <taxon>Archaea</taxon>
        <taxon>Methanobacteriati</taxon>
        <taxon>Methanobacteriota</taxon>
        <taxon>Stenosarchaea group</taxon>
        <taxon>Halobacteria</taxon>
        <taxon>Halobacteriales</taxon>
        <taxon>Natrialbaceae</taxon>
        <taxon>Salinadaptatus</taxon>
    </lineage>
</organism>
<reference evidence="1 2" key="1">
    <citation type="submission" date="2018-10" db="EMBL/GenBank/DDBJ databases">
        <title>Natronolimnobius sp. XQ-INN 246 isolated from Inner Mongolia Autonomous Region of China.</title>
        <authorList>
            <person name="Xue Q."/>
        </authorList>
    </citation>
    <scope>NUCLEOTIDE SEQUENCE [LARGE SCALE GENOMIC DNA]</scope>
    <source>
        <strain evidence="1 2">XQ-INN 246</strain>
    </source>
</reference>
<sequence length="71" mass="8333">MGRNAVGDVRWGWQCPRCETDVPVTRDSGSETFCWACPQNTCPAVGFGFRSRRRARIALKEYRERYQDIYR</sequence>